<name>A0ABY4EAU3_VITST</name>
<evidence type="ECO:0000256" key="5">
    <source>
        <dbReference type="SAM" id="Phobius"/>
    </source>
</evidence>
<dbReference type="SUPFAM" id="SSF54523">
    <property type="entry name" value="Pili subunits"/>
    <property type="match status" value="1"/>
</dbReference>
<dbReference type="Pfam" id="PF00114">
    <property type="entry name" value="Pilin"/>
    <property type="match status" value="1"/>
</dbReference>
<dbReference type="InterPro" id="IPR012902">
    <property type="entry name" value="N_methyl_site"/>
</dbReference>
<reference evidence="6" key="2">
    <citation type="journal article" date="2022" name="Res Sq">
        <title>Evolution of multicellular longitudinally dividing oral cavity symbionts (Neisseriaceae).</title>
        <authorList>
            <person name="Nyongesa S."/>
            <person name="Weber P."/>
            <person name="Bernet E."/>
            <person name="Pullido F."/>
            <person name="Nieckarz M."/>
            <person name="Delaby M."/>
            <person name="Nieves C."/>
            <person name="Viehboeck T."/>
            <person name="Krause N."/>
            <person name="Rivera-Millot A."/>
            <person name="Nakamura A."/>
            <person name="Vischer N."/>
            <person name="VanNieuwenhze M."/>
            <person name="Brun Y."/>
            <person name="Cava F."/>
            <person name="Bulgheresi S."/>
            <person name="Veyrier F."/>
        </authorList>
    </citation>
    <scope>NUCLEOTIDE SEQUENCE</scope>
    <source>
        <strain evidence="6">SAG 1488-6</strain>
    </source>
</reference>
<dbReference type="PANTHER" id="PTHR30093:SF34">
    <property type="entry name" value="PREPILIN PEPTIDASE-DEPENDENT PROTEIN D"/>
    <property type="match status" value="1"/>
</dbReference>
<evidence type="ECO:0000256" key="2">
    <source>
        <dbReference type="ARBA" id="ARBA00022481"/>
    </source>
</evidence>
<gene>
    <name evidence="6" type="ORF">LVJ81_02165</name>
</gene>
<comment type="similarity">
    <text evidence="1 4">Belongs to the N-Me-Phe pilin family.</text>
</comment>
<sequence length="153" mass="16060">MKSLQQGFTLIELMIVIAIIGILAAIALPMYQDYITKSQVTRVYSEMKNATRLADVELFEGRDPQIADPAADGYIGVKADSSNLMELTDNLPATGVGNLQATFNGSANSGITTATMTLTRAADGAWTCVIAGGSNFKEKFKPTECTGAAGSGS</sequence>
<reference evidence="6" key="1">
    <citation type="submission" date="2021-12" db="EMBL/GenBank/DDBJ databases">
        <authorList>
            <person name="Veyrier F.J."/>
        </authorList>
    </citation>
    <scope>NUCLEOTIDE SEQUENCE</scope>
    <source>
        <strain evidence="6">SAG 1488-6</strain>
    </source>
</reference>
<keyword evidence="5" id="KW-0472">Membrane</keyword>
<evidence type="ECO:0000256" key="4">
    <source>
        <dbReference type="RuleBase" id="RU000389"/>
    </source>
</evidence>
<evidence type="ECO:0000256" key="1">
    <source>
        <dbReference type="ARBA" id="ARBA00005233"/>
    </source>
</evidence>
<accession>A0ABY4EAU3</accession>
<dbReference type="PROSITE" id="PS00409">
    <property type="entry name" value="PROKAR_NTER_METHYL"/>
    <property type="match status" value="1"/>
</dbReference>
<keyword evidence="2" id="KW-0488">Methylation</keyword>
<dbReference type="InterPro" id="IPR045584">
    <property type="entry name" value="Pilin-like"/>
</dbReference>
<keyword evidence="5" id="KW-0812">Transmembrane</keyword>
<keyword evidence="5" id="KW-1133">Transmembrane helix</keyword>
<proteinExistence type="inferred from homology"/>
<dbReference type="InterPro" id="IPR001082">
    <property type="entry name" value="Pilin"/>
</dbReference>
<dbReference type="NCBIfam" id="TIGR02532">
    <property type="entry name" value="IV_pilin_GFxxxE"/>
    <property type="match status" value="1"/>
</dbReference>
<protein>
    <submittedName>
        <fullName evidence="6">Pilin</fullName>
    </submittedName>
</protein>
<keyword evidence="4" id="KW-0281">Fimbrium</keyword>
<evidence type="ECO:0000313" key="7">
    <source>
        <dbReference type="Proteomes" id="UP000832034"/>
    </source>
</evidence>
<keyword evidence="3" id="KW-1015">Disulfide bond</keyword>
<dbReference type="RefSeq" id="WP_019957213.1">
    <property type="nucleotide sequence ID" value="NZ_CP091512.1"/>
</dbReference>
<dbReference type="PANTHER" id="PTHR30093">
    <property type="entry name" value="GENERAL SECRETION PATHWAY PROTEIN G"/>
    <property type="match status" value="1"/>
</dbReference>
<feature type="transmembrane region" description="Helical" evidence="5">
    <location>
        <begin position="7"/>
        <end position="31"/>
    </location>
</feature>
<keyword evidence="7" id="KW-1185">Reference proteome</keyword>
<dbReference type="Proteomes" id="UP000832034">
    <property type="component" value="Chromosome"/>
</dbReference>
<evidence type="ECO:0000256" key="3">
    <source>
        <dbReference type="ARBA" id="ARBA00023157"/>
    </source>
</evidence>
<dbReference type="Pfam" id="PF07963">
    <property type="entry name" value="N_methyl"/>
    <property type="match status" value="1"/>
</dbReference>
<evidence type="ECO:0000313" key="6">
    <source>
        <dbReference type="EMBL" id="UOO92872.1"/>
    </source>
</evidence>
<dbReference type="Gene3D" id="3.30.700.10">
    <property type="entry name" value="Glycoprotein, Type 4 Pilin"/>
    <property type="match status" value="1"/>
</dbReference>
<organism evidence="6 7">
    <name type="scientific">Vitreoscilla stercoraria</name>
    <dbReference type="NCBI Taxonomy" id="61"/>
    <lineage>
        <taxon>Bacteria</taxon>
        <taxon>Pseudomonadati</taxon>
        <taxon>Pseudomonadota</taxon>
        <taxon>Betaproteobacteria</taxon>
        <taxon>Neisseriales</taxon>
        <taxon>Neisseriaceae</taxon>
        <taxon>Vitreoscilla</taxon>
    </lineage>
</organism>
<dbReference type="EMBL" id="CP091512">
    <property type="protein sequence ID" value="UOO92872.1"/>
    <property type="molecule type" value="Genomic_DNA"/>
</dbReference>